<feature type="region of interest" description="Disordered" evidence="1">
    <location>
        <begin position="1"/>
        <end position="30"/>
    </location>
</feature>
<keyword evidence="3" id="KW-1185">Reference proteome</keyword>
<dbReference type="HOGENOM" id="CLU_110849_0_0_1"/>
<gene>
    <name evidence="2" type="primary">Dper\GL24986</name>
    <name evidence="2" type="ORF">Dper_GL24986</name>
</gene>
<dbReference type="EMBL" id="CH479188">
    <property type="protein sequence ID" value="EDW40290.1"/>
    <property type="molecule type" value="Genomic_DNA"/>
</dbReference>
<accession>B4GRA5</accession>
<sequence>MSQVISENPDTGLAGNRSLADKHGDQQPQSPITTRQQLFKQTFVTPQTAQASFSSLGFGTGSYKALTYPTAIAASTPKPTNIRTTKVMLPPESLFLFGSNNQRTTTTGPNSTAAMPNMMESGVPCAGSGAALGGLQPLILFVTVTVTVTTFRMGNAIF</sequence>
<organism evidence="3">
    <name type="scientific">Drosophila persimilis</name>
    <name type="common">Fruit fly</name>
    <dbReference type="NCBI Taxonomy" id="7234"/>
    <lineage>
        <taxon>Eukaryota</taxon>
        <taxon>Metazoa</taxon>
        <taxon>Ecdysozoa</taxon>
        <taxon>Arthropoda</taxon>
        <taxon>Hexapoda</taxon>
        <taxon>Insecta</taxon>
        <taxon>Pterygota</taxon>
        <taxon>Neoptera</taxon>
        <taxon>Endopterygota</taxon>
        <taxon>Diptera</taxon>
        <taxon>Brachycera</taxon>
        <taxon>Muscomorpha</taxon>
        <taxon>Ephydroidea</taxon>
        <taxon>Drosophilidae</taxon>
        <taxon>Drosophila</taxon>
        <taxon>Sophophora</taxon>
    </lineage>
</organism>
<name>B4GRA5_DROPE</name>
<evidence type="ECO:0000256" key="1">
    <source>
        <dbReference type="SAM" id="MobiDB-lite"/>
    </source>
</evidence>
<dbReference type="OMA" id="MPNMMES"/>
<dbReference type="Proteomes" id="UP000008744">
    <property type="component" value="Unassembled WGS sequence"/>
</dbReference>
<evidence type="ECO:0000313" key="3">
    <source>
        <dbReference type="Proteomes" id="UP000008744"/>
    </source>
</evidence>
<evidence type="ECO:0000313" key="2">
    <source>
        <dbReference type="EMBL" id="EDW40290.1"/>
    </source>
</evidence>
<reference evidence="2 3" key="1">
    <citation type="journal article" date="2007" name="Nature">
        <title>Evolution of genes and genomes on the Drosophila phylogeny.</title>
        <authorList>
            <consortium name="Drosophila 12 Genomes Consortium"/>
            <person name="Clark A.G."/>
            <person name="Eisen M.B."/>
            <person name="Smith D.R."/>
            <person name="Bergman C.M."/>
            <person name="Oliver B."/>
            <person name="Markow T.A."/>
            <person name="Kaufman T.C."/>
            <person name="Kellis M."/>
            <person name="Gelbart W."/>
            <person name="Iyer V.N."/>
            <person name="Pollard D.A."/>
            <person name="Sackton T.B."/>
            <person name="Larracuente A.M."/>
            <person name="Singh N.D."/>
            <person name="Abad J.P."/>
            <person name="Abt D.N."/>
            <person name="Adryan B."/>
            <person name="Aguade M."/>
            <person name="Akashi H."/>
            <person name="Anderson W.W."/>
            <person name="Aquadro C.F."/>
            <person name="Ardell D.H."/>
            <person name="Arguello R."/>
            <person name="Artieri C.G."/>
            <person name="Barbash D.A."/>
            <person name="Barker D."/>
            <person name="Barsanti P."/>
            <person name="Batterham P."/>
            <person name="Batzoglou S."/>
            <person name="Begun D."/>
            <person name="Bhutkar A."/>
            <person name="Blanco E."/>
            <person name="Bosak S.A."/>
            <person name="Bradley R.K."/>
            <person name="Brand A.D."/>
            <person name="Brent M.R."/>
            <person name="Brooks A.N."/>
            <person name="Brown R.H."/>
            <person name="Butlin R.K."/>
            <person name="Caggese C."/>
            <person name="Calvi B.R."/>
            <person name="Bernardo de Carvalho A."/>
            <person name="Caspi A."/>
            <person name="Castrezana S."/>
            <person name="Celniker S.E."/>
            <person name="Chang J.L."/>
            <person name="Chapple C."/>
            <person name="Chatterji S."/>
            <person name="Chinwalla A."/>
            <person name="Civetta A."/>
            <person name="Clifton S.W."/>
            <person name="Comeron J.M."/>
            <person name="Costello J.C."/>
            <person name="Coyne J.A."/>
            <person name="Daub J."/>
            <person name="David R.G."/>
            <person name="Delcher A.L."/>
            <person name="Delehaunty K."/>
            <person name="Do C.B."/>
            <person name="Ebling H."/>
            <person name="Edwards K."/>
            <person name="Eickbush T."/>
            <person name="Evans J.D."/>
            <person name="Filipski A."/>
            <person name="Findeiss S."/>
            <person name="Freyhult E."/>
            <person name="Fulton L."/>
            <person name="Fulton R."/>
            <person name="Garcia A.C."/>
            <person name="Gardiner A."/>
            <person name="Garfield D.A."/>
            <person name="Garvin B.E."/>
            <person name="Gibson G."/>
            <person name="Gilbert D."/>
            <person name="Gnerre S."/>
            <person name="Godfrey J."/>
            <person name="Good R."/>
            <person name="Gotea V."/>
            <person name="Gravely B."/>
            <person name="Greenberg A.J."/>
            <person name="Griffiths-Jones S."/>
            <person name="Gross S."/>
            <person name="Guigo R."/>
            <person name="Gustafson E.A."/>
            <person name="Haerty W."/>
            <person name="Hahn M.W."/>
            <person name="Halligan D.L."/>
            <person name="Halpern A.L."/>
            <person name="Halter G.M."/>
            <person name="Han M.V."/>
            <person name="Heger A."/>
            <person name="Hillier L."/>
            <person name="Hinrichs A.S."/>
            <person name="Holmes I."/>
            <person name="Hoskins R.A."/>
            <person name="Hubisz M.J."/>
            <person name="Hultmark D."/>
            <person name="Huntley M.A."/>
            <person name="Jaffe D.B."/>
            <person name="Jagadeeshan S."/>
            <person name="Jeck W.R."/>
            <person name="Johnson J."/>
            <person name="Jones C.D."/>
            <person name="Jordan W.C."/>
            <person name="Karpen G.H."/>
            <person name="Kataoka E."/>
            <person name="Keightley P.D."/>
            <person name="Kheradpour P."/>
            <person name="Kirkness E.F."/>
            <person name="Koerich L.B."/>
            <person name="Kristiansen K."/>
            <person name="Kudrna D."/>
            <person name="Kulathinal R.J."/>
            <person name="Kumar S."/>
            <person name="Kwok R."/>
            <person name="Lander E."/>
            <person name="Langley C.H."/>
            <person name="Lapoint R."/>
            <person name="Lazzaro B.P."/>
            <person name="Lee S.J."/>
            <person name="Levesque L."/>
            <person name="Li R."/>
            <person name="Lin C.F."/>
            <person name="Lin M.F."/>
            <person name="Lindblad-Toh K."/>
            <person name="Llopart A."/>
            <person name="Long M."/>
            <person name="Low L."/>
            <person name="Lozovsky E."/>
            <person name="Lu J."/>
            <person name="Luo M."/>
            <person name="Machado C.A."/>
            <person name="Makalowski W."/>
            <person name="Marzo M."/>
            <person name="Matsuda M."/>
            <person name="Matzkin L."/>
            <person name="McAllister B."/>
            <person name="McBride C.S."/>
            <person name="McKernan B."/>
            <person name="McKernan K."/>
            <person name="Mendez-Lago M."/>
            <person name="Minx P."/>
            <person name="Mollenhauer M.U."/>
            <person name="Montooth K."/>
            <person name="Mount S.M."/>
            <person name="Mu X."/>
            <person name="Myers E."/>
            <person name="Negre B."/>
            <person name="Newfeld S."/>
            <person name="Nielsen R."/>
            <person name="Noor M.A."/>
            <person name="O'Grady P."/>
            <person name="Pachter L."/>
            <person name="Papaceit M."/>
            <person name="Parisi M.J."/>
            <person name="Parisi M."/>
            <person name="Parts L."/>
            <person name="Pedersen J.S."/>
            <person name="Pesole G."/>
            <person name="Phillippy A.M."/>
            <person name="Ponting C.P."/>
            <person name="Pop M."/>
            <person name="Porcelli D."/>
            <person name="Powell J.R."/>
            <person name="Prohaska S."/>
            <person name="Pruitt K."/>
            <person name="Puig M."/>
            <person name="Quesneville H."/>
            <person name="Ram K.R."/>
            <person name="Rand D."/>
            <person name="Rasmussen M.D."/>
            <person name="Reed L.K."/>
            <person name="Reenan R."/>
            <person name="Reily A."/>
            <person name="Remington K.A."/>
            <person name="Rieger T.T."/>
            <person name="Ritchie M.G."/>
            <person name="Robin C."/>
            <person name="Rogers Y.H."/>
            <person name="Rohde C."/>
            <person name="Rozas J."/>
            <person name="Rubenfield M.J."/>
            <person name="Ruiz A."/>
            <person name="Russo S."/>
            <person name="Salzberg S.L."/>
            <person name="Sanchez-Gracia A."/>
            <person name="Saranga D.J."/>
            <person name="Sato H."/>
            <person name="Schaeffer S.W."/>
            <person name="Schatz M.C."/>
            <person name="Schlenke T."/>
            <person name="Schwartz R."/>
            <person name="Segarra C."/>
            <person name="Singh R.S."/>
            <person name="Sirot L."/>
            <person name="Sirota M."/>
            <person name="Sisneros N.B."/>
            <person name="Smith C.D."/>
            <person name="Smith T.F."/>
            <person name="Spieth J."/>
            <person name="Stage D.E."/>
            <person name="Stark A."/>
            <person name="Stephan W."/>
            <person name="Strausberg R.L."/>
            <person name="Strempel S."/>
            <person name="Sturgill D."/>
            <person name="Sutton G."/>
            <person name="Sutton G.G."/>
            <person name="Tao W."/>
            <person name="Teichmann S."/>
            <person name="Tobari Y.N."/>
            <person name="Tomimura Y."/>
            <person name="Tsolas J.M."/>
            <person name="Valente V.L."/>
            <person name="Venter E."/>
            <person name="Venter J.C."/>
            <person name="Vicario S."/>
            <person name="Vieira F.G."/>
            <person name="Vilella A.J."/>
            <person name="Villasante A."/>
            <person name="Walenz B."/>
            <person name="Wang J."/>
            <person name="Wasserman M."/>
            <person name="Watts T."/>
            <person name="Wilson D."/>
            <person name="Wilson R.K."/>
            <person name="Wing R.A."/>
            <person name="Wolfner M.F."/>
            <person name="Wong A."/>
            <person name="Wong G.K."/>
            <person name="Wu C.I."/>
            <person name="Wu G."/>
            <person name="Yamamoto D."/>
            <person name="Yang H.P."/>
            <person name="Yang S.P."/>
            <person name="Yorke J.A."/>
            <person name="Yoshida K."/>
            <person name="Zdobnov E."/>
            <person name="Zhang P."/>
            <person name="Zhang Y."/>
            <person name="Zimin A.V."/>
            <person name="Baldwin J."/>
            <person name="Abdouelleil A."/>
            <person name="Abdulkadir J."/>
            <person name="Abebe A."/>
            <person name="Abera B."/>
            <person name="Abreu J."/>
            <person name="Acer S.C."/>
            <person name="Aftuck L."/>
            <person name="Alexander A."/>
            <person name="An P."/>
            <person name="Anderson E."/>
            <person name="Anderson S."/>
            <person name="Arachi H."/>
            <person name="Azer M."/>
            <person name="Bachantsang P."/>
            <person name="Barry A."/>
            <person name="Bayul T."/>
            <person name="Berlin A."/>
            <person name="Bessette D."/>
            <person name="Bloom T."/>
            <person name="Blye J."/>
            <person name="Boguslavskiy L."/>
            <person name="Bonnet C."/>
            <person name="Boukhgalter B."/>
            <person name="Bourzgui I."/>
            <person name="Brown A."/>
            <person name="Cahill P."/>
            <person name="Channer S."/>
            <person name="Cheshatsang Y."/>
            <person name="Chuda L."/>
            <person name="Citroen M."/>
            <person name="Collymore A."/>
            <person name="Cooke P."/>
            <person name="Costello M."/>
            <person name="D'Aco K."/>
            <person name="Daza R."/>
            <person name="De Haan G."/>
            <person name="DeGray S."/>
            <person name="DeMaso C."/>
            <person name="Dhargay N."/>
            <person name="Dooley K."/>
            <person name="Dooley E."/>
            <person name="Doricent M."/>
            <person name="Dorje P."/>
            <person name="Dorjee K."/>
            <person name="Dupes A."/>
            <person name="Elong R."/>
            <person name="Falk J."/>
            <person name="Farina A."/>
            <person name="Faro S."/>
            <person name="Ferguson D."/>
            <person name="Fisher S."/>
            <person name="Foley C.D."/>
            <person name="Franke A."/>
            <person name="Friedrich D."/>
            <person name="Gadbois L."/>
            <person name="Gearin G."/>
            <person name="Gearin C.R."/>
            <person name="Giannoukos G."/>
            <person name="Goode T."/>
            <person name="Graham J."/>
            <person name="Grandbois E."/>
            <person name="Grewal S."/>
            <person name="Gyaltsen K."/>
            <person name="Hafez N."/>
            <person name="Hagos B."/>
            <person name="Hall J."/>
            <person name="Henson C."/>
            <person name="Hollinger A."/>
            <person name="Honan T."/>
            <person name="Huard M.D."/>
            <person name="Hughes L."/>
            <person name="Hurhula B."/>
            <person name="Husby M.E."/>
            <person name="Kamat A."/>
            <person name="Kanga B."/>
            <person name="Kashin S."/>
            <person name="Khazanovich D."/>
            <person name="Kisner P."/>
            <person name="Lance K."/>
            <person name="Lara M."/>
            <person name="Lee W."/>
            <person name="Lennon N."/>
            <person name="Letendre F."/>
            <person name="LeVine R."/>
            <person name="Lipovsky A."/>
            <person name="Liu X."/>
            <person name="Liu J."/>
            <person name="Liu S."/>
            <person name="Lokyitsang T."/>
            <person name="Lokyitsang Y."/>
            <person name="Lubonja R."/>
            <person name="Lui A."/>
            <person name="MacDonald P."/>
            <person name="Magnisalis V."/>
            <person name="Maru K."/>
            <person name="Matthews C."/>
            <person name="McCusker W."/>
            <person name="McDonough S."/>
            <person name="Mehta T."/>
            <person name="Meldrim J."/>
            <person name="Meneus L."/>
            <person name="Mihai O."/>
            <person name="Mihalev A."/>
            <person name="Mihova T."/>
            <person name="Mittelman R."/>
            <person name="Mlenga V."/>
            <person name="Montmayeur A."/>
            <person name="Mulrain L."/>
            <person name="Navidi A."/>
            <person name="Naylor J."/>
            <person name="Negash T."/>
            <person name="Nguyen T."/>
            <person name="Nguyen N."/>
            <person name="Nicol R."/>
            <person name="Norbu C."/>
            <person name="Norbu N."/>
            <person name="Novod N."/>
            <person name="O'Neill B."/>
            <person name="Osman S."/>
            <person name="Markiewicz E."/>
            <person name="Oyono O.L."/>
            <person name="Patti C."/>
            <person name="Phunkhang P."/>
            <person name="Pierre F."/>
            <person name="Priest M."/>
            <person name="Raghuraman S."/>
            <person name="Rege F."/>
            <person name="Reyes R."/>
            <person name="Rise C."/>
            <person name="Rogov P."/>
            <person name="Ross K."/>
            <person name="Ryan E."/>
            <person name="Settipalli S."/>
            <person name="Shea T."/>
            <person name="Sherpa N."/>
            <person name="Shi L."/>
            <person name="Shih D."/>
            <person name="Sparrow T."/>
            <person name="Spaulding J."/>
            <person name="Stalker J."/>
            <person name="Stange-Thomann N."/>
            <person name="Stavropoulos S."/>
            <person name="Stone C."/>
            <person name="Strader C."/>
            <person name="Tesfaye S."/>
            <person name="Thomson T."/>
            <person name="Thoulutsang Y."/>
            <person name="Thoulutsang D."/>
            <person name="Topham K."/>
            <person name="Topping I."/>
            <person name="Tsamla T."/>
            <person name="Vassiliev H."/>
            <person name="Vo A."/>
            <person name="Wangchuk T."/>
            <person name="Wangdi T."/>
            <person name="Weiand M."/>
            <person name="Wilkinson J."/>
            <person name="Wilson A."/>
            <person name="Yadav S."/>
            <person name="Young G."/>
            <person name="Yu Q."/>
            <person name="Zembek L."/>
            <person name="Zhong D."/>
            <person name="Zimmer A."/>
            <person name="Zwirko Z."/>
            <person name="Jaffe D.B."/>
            <person name="Alvarez P."/>
            <person name="Brockman W."/>
            <person name="Butler J."/>
            <person name="Chin C."/>
            <person name="Gnerre S."/>
            <person name="Grabherr M."/>
            <person name="Kleber M."/>
            <person name="Mauceli E."/>
            <person name="MacCallum I."/>
        </authorList>
    </citation>
    <scope>NUCLEOTIDE SEQUENCE [LARGE SCALE GENOMIC DNA]</scope>
    <source>
        <strain evidence="3">MSH-3 / Tucson 14011-0111.49</strain>
    </source>
</reference>
<protein>
    <submittedName>
        <fullName evidence="2">GL24986</fullName>
    </submittedName>
</protein>
<dbReference type="AlphaFoldDB" id="B4GRA5"/>
<proteinExistence type="predicted"/>